<dbReference type="PROSITE" id="PS51192">
    <property type="entry name" value="HELICASE_ATP_BIND_1"/>
    <property type="match status" value="1"/>
</dbReference>
<dbReference type="InterPro" id="IPR027417">
    <property type="entry name" value="P-loop_NTPase"/>
</dbReference>
<dbReference type="EMBL" id="GL945430">
    <property type="protein sequence ID" value="EGO28185.1"/>
    <property type="molecule type" value="Genomic_DNA"/>
</dbReference>
<dbReference type="GO" id="GO:0005694">
    <property type="term" value="C:chromosome"/>
    <property type="evidence" value="ECO:0007669"/>
    <property type="project" value="TreeGrafter"/>
</dbReference>
<evidence type="ECO:0000256" key="6">
    <source>
        <dbReference type="ARBA" id="ARBA00034617"/>
    </source>
</evidence>
<dbReference type="InterPro" id="IPR001650">
    <property type="entry name" value="Helicase_C-like"/>
</dbReference>
<evidence type="ECO:0000256" key="1">
    <source>
        <dbReference type="ARBA" id="ARBA00005446"/>
    </source>
</evidence>
<gene>
    <name evidence="10" type="ORF">SERLADRAFT_434039</name>
</gene>
<comment type="similarity">
    <text evidence="1">Belongs to the helicase family. RecQ subfamily.</text>
</comment>
<proteinExistence type="inferred from homology"/>
<dbReference type="PANTHER" id="PTHR13710:SF105">
    <property type="entry name" value="ATP-DEPENDENT DNA HELICASE Q1"/>
    <property type="match status" value="1"/>
</dbReference>
<feature type="domain" description="Helicase C-terminal" evidence="9">
    <location>
        <begin position="267"/>
        <end position="440"/>
    </location>
</feature>
<organism evidence="11">
    <name type="scientific">Serpula lacrymans var. lacrymans (strain S7.9)</name>
    <name type="common">Dry rot fungus</name>
    <dbReference type="NCBI Taxonomy" id="578457"/>
    <lineage>
        <taxon>Eukaryota</taxon>
        <taxon>Fungi</taxon>
        <taxon>Dikarya</taxon>
        <taxon>Basidiomycota</taxon>
        <taxon>Agaricomycotina</taxon>
        <taxon>Agaricomycetes</taxon>
        <taxon>Agaricomycetidae</taxon>
        <taxon>Boletales</taxon>
        <taxon>Coniophorineae</taxon>
        <taxon>Serpulaceae</taxon>
        <taxon>Serpula</taxon>
    </lineage>
</organism>
<evidence type="ECO:0000256" key="4">
    <source>
        <dbReference type="ARBA" id="ARBA00023125"/>
    </source>
</evidence>
<evidence type="ECO:0000313" key="11">
    <source>
        <dbReference type="Proteomes" id="UP000008064"/>
    </source>
</evidence>
<evidence type="ECO:0000259" key="8">
    <source>
        <dbReference type="PROSITE" id="PS51192"/>
    </source>
</evidence>
<dbReference type="GO" id="GO:0009378">
    <property type="term" value="F:four-way junction helicase activity"/>
    <property type="evidence" value="ECO:0007669"/>
    <property type="project" value="TreeGrafter"/>
</dbReference>
<protein>
    <recommendedName>
        <fullName evidence="7">DNA 3'-5' helicase</fullName>
        <ecNumber evidence="7">5.6.2.4</ecNumber>
    </recommendedName>
</protein>
<keyword evidence="3" id="KW-0067">ATP-binding</keyword>
<evidence type="ECO:0000256" key="7">
    <source>
        <dbReference type="ARBA" id="ARBA00034808"/>
    </source>
</evidence>
<dbReference type="PROSITE" id="PS51194">
    <property type="entry name" value="HELICASE_CTER"/>
    <property type="match status" value="1"/>
</dbReference>
<evidence type="ECO:0000256" key="2">
    <source>
        <dbReference type="ARBA" id="ARBA00022741"/>
    </source>
</evidence>
<dbReference type="InterPro" id="IPR011545">
    <property type="entry name" value="DEAD/DEAH_box_helicase_dom"/>
</dbReference>
<dbReference type="AlphaFoldDB" id="F8NLK4"/>
<dbReference type="SUPFAM" id="SSF52540">
    <property type="entry name" value="P-loop containing nucleoside triphosphate hydrolases"/>
    <property type="match status" value="1"/>
</dbReference>
<dbReference type="SMART" id="SM00487">
    <property type="entry name" value="DEXDc"/>
    <property type="match status" value="1"/>
</dbReference>
<dbReference type="PANTHER" id="PTHR13710">
    <property type="entry name" value="DNA HELICASE RECQ FAMILY MEMBER"/>
    <property type="match status" value="1"/>
</dbReference>
<dbReference type="Gene3D" id="3.40.50.300">
    <property type="entry name" value="P-loop containing nucleotide triphosphate hydrolases"/>
    <property type="match status" value="2"/>
</dbReference>
<evidence type="ECO:0000259" key="9">
    <source>
        <dbReference type="PROSITE" id="PS51194"/>
    </source>
</evidence>
<keyword evidence="2" id="KW-0547">Nucleotide-binding</keyword>
<dbReference type="Proteomes" id="UP000008064">
    <property type="component" value="Unassembled WGS sequence"/>
</dbReference>
<dbReference type="HOGENOM" id="CLU_010294_1_0_1"/>
<evidence type="ECO:0000256" key="5">
    <source>
        <dbReference type="ARBA" id="ARBA00023235"/>
    </source>
</evidence>
<dbReference type="GO" id="GO:0043138">
    <property type="term" value="F:3'-5' DNA helicase activity"/>
    <property type="evidence" value="ECO:0007669"/>
    <property type="project" value="UniProtKB-EC"/>
</dbReference>
<name>F8NLK4_SERL9</name>
<dbReference type="Pfam" id="PF00270">
    <property type="entry name" value="DEAD"/>
    <property type="match status" value="1"/>
</dbReference>
<evidence type="ECO:0000256" key="3">
    <source>
        <dbReference type="ARBA" id="ARBA00022840"/>
    </source>
</evidence>
<feature type="domain" description="Helicase ATP-binding" evidence="8">
    <location>
        <begin position="48"/>
        <end position="238"/>
    </location>
</feature>
<dbReference type="KEGG" id="sla:SERLADRAFT_434039"/>
<keyword evidence="4" id="KW-0238">DNA-binding</keyword>
<dbReference type="GO" id="GO:0003677">
    <property type="term" value="F:DNA binding"/>
    <property type="evidence" value="ECO:0007669"/>
    <property type="project" value="UniProtKB-KW"/>
</dbReference>
<dbReference type="GeneID" id="18814292"/>
<evidence type="ECO:0000313" key="10">
    <source>
        <dbReference type="EMBL" id="EGO28185.1"/>
    </source>
</evidence>
<sequence>MSRIRTRNEDPTVMKEFIFDTPDGRELARRILKPLLPFEPHDYIVDGVCRSLDGQDLMALIPTGGGKTGYIFMYMLIMSALANNPALCQPKKIVPKDPAMVAVFPTNGLEEEMELEFKKYAIAINSHTLREARKQGKDLWKIVSEQVSLILLSPEQLSSKPFERLLYHPMFRTRVCALAIDEIHLLDTWGNDFRQVFQQIGYMASHFPSRVVMIALTATLPTGPPMQQVCNFLGLKPGWFHLVHRSNIRPDLRIVIRELTHGIGNHSFPDLLWILDSRRKTMIFCETINISFRVHTYLWNNASLAANCDRKIRIRMYNLLNSPLYNAETRRLFHEDPRAQIITATDSICVGFDPPDVADIVVLGAGAQTPATILQKQGRAGRQKNRVKDLQGILYVTRSEMVAANLANSGDSAATIKNQLNVHTAKFIMAPCKVIEQDNLFSNPSSDVPCLCSTCKKTPQITKTSQCNCSGCSPDTPPLLPAVIKKLVTRSDRLTTNMCQQYSDWLIGTRNKVWKAVDLDTTDIFPPASFLPDRTIKEVLDHLHELQSAADLLVLAGTNNLLVPHINLLWQSVADIKRQISQLRAQKTRQKCNDNGDELAGESDESMAACMGVIRAGLAESCSTPGYQLEQESAVCRPESSTNISLEWQTPLLASNFKSVQSHAMKPWW</sequence>
<dbReference type="GO" id="GO:0000724">
    <property type="term" value="P:double-strand break repair via homologous recombination"/>
    <property type="evidence" value="ECO:0007669"/>
    <property type="project" value="TreeGrafter"/>
</dbReference>
<dbReference type="InterPro" id="IPR014001">
    <property type="entry name" value="Helicase_ATP-bd"/>
</dbReference>
<dbReference type="GO" id="GO:0005737">
    <property type="term" value="C:cytoplasm"/>
    <property type="evidence" value="ECO:0007669"/>
    <property type="project" value="TreeGrafter"/>
</dbReference>
<dbReference type="OrthoDB" id="2691459at2759"/>
<dbReference type="EC" id="5.6.2.4" evidence="7"/>
<dbReference type="RefSeq" id="XP_007314384.1">
    <property type="nucleotide sequence ID" value="XM_007314322.1"/>
</dbReference>
<comment type="catalytic activity">
    <reaction evidence="6">
        <text>Couples ATP hydrolysis with the unwinding of duplex DNA by translocating in the 3'-5' direction.</text>
        <dbReference type="EC" id="5.6.2.4"/>
    </reaction>
</comment>
<reference evidence="11" key="1">
    <citation type="journal article" date="2011" name="Science">
        <title>The plant cell wall-decomposing machinery underlies the functional diversity of forest fungi.</title>
        <authorList>
            <person name="Eastwood D.C."/>
            <person name="Floudas D."/>
            <person name="Binder M."/>
            <person name="Majcherczyk A."/>
            <person name="Schneider P."/>
            <person name="Aerts A."/>
            <person name="Asiegbu F.O."/>
            <person name="Baker S.E."/>
            <person name="Barry K."/>
            <person name="Bendiksby M."/>
            <person name="Blumentritt M."/>
            <person name="Coutinho P.M."/>
            <person name="Cullen D."/>
            <person name="de Vries R.P."/>
            <person name="Gathman A."/>
            <person name="Goodell B."/>
            <person name="Henrissat B."/>
            <person name="Ihrmark K."/>
            <person name="Kauserud H."/>
            <person name="Kohler A."/>
            <person name="LaButti K."/>
            <person name="Lapidus A."/>
            <person name="Lavin J.L."/>
            <person name="Lee Y.-H."/>
            <person name="Lindquist E."/>
            <person name="Lilly W."/>
            <person name="Lucas S."/>
            <person name="Morin E."/>
            <person name="Murat C."/>
            <person name="Oguiza J.A."/>
            <person name="Park J."/>
            <person name="Pisabarro A.G."/>
            <person name="Riley R."/>
            <person name="Rosling A."/>
            <person name="Salamov A."/>
            <person name="Schmidt O."/>
            <person name="Schmutz J."/>
            <person name="Skrede I."/>
            <person name="Stenlid J."/>
            <person name="Wiebenga A."/>
            <person name="Xie X."/>
            <person name="Kuees U."/>
            <person name="Hibbett D.S."/>
            <person name="Hoffmeister D."/>
            <person name="Hoegberg N."/>
            <person name="Martin F."/>
            <person name="Grigoriev I.V."/>
            <person name="Watkinson S.C."/>
        </authorList>
    </citation>
    <scope>NUCLEOTIDE SEQUENCE [LARGE SCALE GENOMIC DNA]</scope>
    <source>
        <strain evidence="11">S7.9</strain>
    </source>
</reference>
<keyword evidence="5" id="KW-0413">Isomerase</keyword>
<dbReference type="GO" id="GO:0005524">
    <property type="term" value="F:ATP binding"/>
    <property type="evidence" value="ECO:0007669"/>
    <property type="project" value="UniProtKB-KW"/>
</dbReference>
<accession>F8NLK4</accession>